<dbReference type="AlphaFoldDB" id="A0AAU8CI31"/>
<feature type="region of interest" description="Disordered" evidence="1">
    <location>
        <begin position="364"/>
        <end position="395"/>
    </location>
</feature>
<organism evidence="2">
    <name type="scientific">Mesorhizobium sp. WSM2240</name>
    <dbReference type="NCBI Taxonomy" id="3228851"/>
    <lineage>
        <taxon>Bacteria</taxon>
        <taxon>Pseudomonadati</taxon>
        <taxon>Pseudomonadota</taxon>
        <taxon>Alphaproteobacteria</taxon>
        <taxon>Hyphomicrobiales</taxon>
        <taxon>Phyllobacteriaceae</taxon>
        <taxon>Mesorhizobium</taxon>
    </lineage>
</organism>
<dbReference type="InterPro" id="IPR011010">
    <property type="entry name" value="DNA_brk_join_enz"/>
</dbReference>
<feature type="region of interest" description="Disordered" evidence="1">
    <location>
        <begin position="270"/>
        <end position="293"/>
    </location>
</feature>
<reference evidence="2" key="1">
    <citation type="submission" date="2024-06" db="EMBL/GenBank/DDBJ databases">
        <title>Mesorhizobium karijinii sp. nov., a symbiont of the iconic Swainsona formosa from arid Australia.</title>
        <authorList>
            <person name="Hill Y.J."/>
            <person name="Watkin E.L.J."/>
            <person name="O'Hara G.W."/>
            <person name="Terpolilli J."/>
            <person name="Tye M.L."/>
            <person name="Kohlmeier M.G."/>
        </authorList>
    </citation>
    <scope>NUCLEOTIDE SEQUENCE</scope>
    <source>
        <strain evidence="2">WSM2240</strain>
    </source>
</reference>
<sequence>MAKIKLKHYVVRKGRGYWLATPRMVEAGFQNVRCGSNGPDAWKIAEEWERRWQEHRKGIAPSTRRVYPADSVGDAFERLRRTDSWKLKKPRTREDWERGWKYIDPVFGDQPPSAVTFELLDDWYHALLRRHGVGEAYRAMKTWRALYGVMAGMRLCPEQDPSMAIRRRTPKPRNQVWSEGEAVRLVKGGWRLGYGGLACIIAVAWDTGFAPVDVRTLTPADAFEAGTDWGFAIDRDKTGVAVIGTLTPRTQRLVLAYLDQLGASVMPDAPLFRSRGHKPGPKGGRPRSGVPYSKDSLVDDFADLRRLVFGPGETRKLMDMRRSGAREANAGDVAMTALAAKMGNSIDTSKALQRTYMPTNLAAVRSADEARRKGRRLLTDERNRHKKLKLGGAES</sequence>
<feature type="compositionally biased region" description="Basic and acidic residues" evidence="1">
    <location>
        <begin position="366"/>
        <end position="383"/>
    </location>
</feature>
<evidence type="ECO:0008006" key="3">
    <source>
        <dbReference type="Google" id="ProtNLM"/>
    </source>
</evidence>
<name>A0AAU8CI31_9HYPH</name>
<evidence type="ECO:0000313" key="2">
    <source>
        <dbReference type="EMBL" id="XCG46488.1"/>
    </source>
</evidence>
<accession>A0AAU8CI31</accession>
<dbReference type="RefSeq" id="WP_353640941.1">
    <property type="nucleotide sequence ID" value="NZ_CP159253.1"/>
</dbReference>
<dbReference type="SUPFAM" id="SSF56349">
    <property type="entry name" value="DNA breaking-rejoining enzymes"/>
    <property type="match status" value="1"/>
</dbReference>
<protein>
    <recommendedName>
        <fullName evidence="3">Integrase</fullName>
    </recommendedName>
</protein>
<evidence type="ECO:0000256" key="1">
    <source>
        <dbReference type="SAM" id="MobiDB-lite"/>
    </source>
</evidence>
<proteinExistence type="predicted"/>
<dbReference type="GO" id="GO:0003677">
    <property type="term" value="F:DNA binding"/>
    <property type="evidence" value="ECO:0007669"/>
    <property type="project" value="InterPro"/>
</dbReference>
<dbReference type="EMBL" id="CP159253">
    <property type="protein sequence ID" value="XCG46488.1"/>
    <property type="molecule type" value="Genomic_DNA"/>
</dbReference>
<gene>
    <name evidence="2" type="ORF">ABVK50_14250</name>
</gene>